<dbReference type="Pfam" id="PF06713">
    <property type="entry name" value="bPH_4"/>
    <property type="match status" value="1"/>
</dbReference>
<comment type="caution">
    <text evidence="3">The sequence shown here is derived from an EMBL/GenBank/DDBJ whole genome shotgun (WGS) entry which is preliminary data.</text>
</comment>
<feature type="transmembrane region" description="Helical" evidence="1">
    <location>
        <begin position="39"/>
        <end position="61"/>
    </location>
</feature>
<reference evidence="3 4" key="1">
    <citation type="journal article" date="2017" name="Genome Announc.">
        <title>Draft Genome Sequence of Romboutsia weinsteinii sp. nov. Strain CCRI-19649(T) Isolated from Surface Water.</title>
        <authorList>
            <person name="Maheux A.F."/>
            <person name="Boudreau D.K."/>
            <person name="Berube E."/>
            <person name="Boissinot M."/>
            <person name="Cantin P."/>
            <person name="Raymond F."/>
            <person name="Corbeil J."/>
            <person name="Omar R.F."/>
            <person name="Bergeron M.G."/>
        </authorList>
    </citation>
    <scope>NUCLEOTIDE SEQUENCE [LARGE SCALE GENOMIC DNA]</scope>
    <source>
        <strain evidence="3 4">CCRI-19649</strain>
    </source>
</reference>
<keyword evidence="1" id="KW-0812">Transmembrane</keyword>
<dbReference type="RefSeq" id="WP_094369040.1">
    <property type="nucleotide sequence ID" value="NZ_NOJY02000008.1"/>
</dbReference>
<feature type="transmembrane region" description="Helical" evidence="1">
    <location>
        <begin position="12"/>
        <end position="33"/>
    </location>
</feature>
<protein>
    <recommendedName>
        <fullName evidence="2">Uncharacterized protein YyaB-like PH domain-containing protein</fullName>
    </recommendedName>
</protein>
<dbReference type="GO" id="GO:0030153">
    <property type="term" value="P:bacteriocin immunity"/>
    <property type="evidence" value="ECO:0007669"/>
    <property type="project" value="InterPro"/>
</dbReference>
<dbReference type="InterPro" id="IPR009589">
    <property type="entry name" value="PH_YyaB-like"/>
</dbReference>
<dbReference type="EMBL" id="NOJY02000008">
    <property type="protein sequence ID" value="RDY28243.1"/>
    <property type="molecule type" value="Genomic_DNA"/>
</dbReference>
<feature type="domain" description="Uncharacterized protein YyaB-like PH" evidence="2">
    <location>
        <begin position="57"/>
        <end position="130"/>
    </location>
</feature>
<keyword evidence="1" id="KW-0472">Membrane</keyword>
<dbReference type="Proteomes" id="UP000215694">
    <property type="component" value="Unassembled WGS sequence"/>
</dbReference>
<proteinExistence type="predicted"/>
<evidence type="ECO:0000256" key="1">
    <source>
        <dbReference type="SAM" id="Phobius"/>
    </source>
</evidence>
<dbReference type="AlphaFoldDB" id="A0A371J6C0"/>
<organism evidence="3 4">
    <name type="scientific">Romboutsia weinsteinii</name>
    <dbReference type="NCBI Taxonomy" id="2020949"/>
    <lineage>
        <taxon>Bacteria</taxon>
        <taxon>Bacillati</taxon>
        <taxon>Bacillota</taxon>
        <taxon>Clostridia</taxon>
        <taxon>Peptostreptococcales</taxon>
        <taxon>Peptostreptococcaceae</taxon>
        <taxon>Romboutsia</taxon>
    </lineage>
</organism>
<name>A0A371J6C0_9FIRM</name>
<gene>
    <name evidence="3" type="ORF">CHL78_006565</name>
</gene>
<evidence type="ECO:0000259" key="2">
    <source>
        <dbReference type="Pfam" id="PF06713"/>
    </source>
</evidence>
<accession>A0A371J6C0</accession>
<keyword evidence="4" id="KW-1185">Reference proteome</keyword>
<evidence type="ECO:0000313" key="4">
    <source>
        <dbReference type="Proteomes" id="UP000215694"/>
    </source>
</evidence>
<evidence type="ECO:0000313" key="3">
    <source>
        <dbReference type="EMBL" id="RDY28243.1"/>
    </source>
</evidence>
<dbReference type="OrthoDB" id="6658731at2"/>
<sequence>MDKKYYSKKDWWLRIVIWACIIALMISLLDAIMNRHITAILLFTILEGFFIWTWFGTYYVLKEDHLFIRSGPIKEKFYYNNINKIKQAKSVLSSTALSVDRIEIIYKGSLGAYISPKDREEFINKLKEKCPKLNISNIRI</sequence>
<keyword evidence="1" id="KW-1133">Transmembrane helix</keyword>